<reference evidence="2" key="1">
    <citation type="submission" date="2016-10" db="EMBL/GenBank/DDBJ databases">
        <authorList>
            <person name="Benchimol M."/>
            <person name="Almeida L.G."/>
            <person name="Vasconcelos A.T."/>
            <person name="Perreira-Neves A."/>
            <person name="Rosa I.A."/>
            <person name="Tasca T."/>
            <person name="Bogo M.R."/>
            <person name="de Souza W."/>
        </authorList>
    </citation>
    <scope>NUCLEOTIDE SEQUENCE [LARGE SCALE GENOMIC DNA]</scope>
    <source>
        <strain evidence="2">K</strain>
    </source>
</reference>
<sequence length="336" mass="39535">MDIIESLATETPKFFELLSEDDQKQYKELREKVGSPENRYTRNRRLITLKDSFDAIRAFCIKNDEDDWKRCMVCGLCWIDDSICVNIRQLHLIINKSKSTINGALLKMGYSTVPSTGDQRIVVTQAIPYLQNRFNDLRQWTVRKIAHQGFSDKELSSKTSSSSCPSDTLSDTVNETINETLDDDFTGSSGLDLHDKSQNYIDENYEKKGYNEITKDNPPPYEDFDEFQEKSHDYFFENDNKEEFLYSDFGFDQSFNDVVDNSWIGPLDDQIEPGMFTIPNGYDFFDINHIRLVNNDEHFNMIHQIKQMMKDSKSNRDREIMSKIFYRRFRDLHRNH</sequence>
<dbReference type="AlphaFoldDB" id="A0A1J4KYP8"/>
<dbReference type="InterPro" id="IPR018845">
    <property type="entry name" value="Initiator-bd"/>
</dbReference>
<dbReference type="VEuPathDB" id="TrichDB:TRFO_42123"/>
<evidence type="ECO:0000259" key="1">
    <source>
        <dbReference type="Pfam" id="PF10416"/>
    </source>
</evidence>
<dbReference type="EMBL" id="MLAK01000159">
    <property type="protein sequence ID" value="OHT16000.1"/>
    <property type="molecule type" value="Genomic_DNA"/>
</dbReference>
<dbReference type="GeneID" id="94848852"/>
<accession>A0A1J4KYP8</accession>
<evidence type="ECO:0000313" key="2">
    <source>
        <dbReference type="EMBL" id="OHT16000.1"/>
    </source>
</evidence>
<dbReference type="RefSeq" id="XP_068369136.1">
    <property type="nucleotide sequence ID" value="XM_068514148.1"/>
</dbReference>
<organism evidence="2 3">
    <name type="scientific">Tritrichomonas foetus</name>
    <dbReference type="NCBI Taxonomy" id="1144522"/>
    <lineage>
        <taxon>Eukaryota</taxon>
        <taxon>Metamonada</taxon>
        <taxon>Parabasalia</taxon>
        <taxon>Tritrichomonadida</taxon>
        <taxon>Tritrichomonadidae</taxon>
        <taxon>Tritrichomonas</taxon>
    </lineage>
</organism>
<feature type="domain" description="Initiator binding" evidence="1">
    <location>
        <begin position="20"/>
        <end position="145"/>
    </location>
</feature>
<keyword evidence="3" id="KW-1185">Reference proteome</keyword>
<dbReference type="Pfam" id="PF10416">
    <property type="entry name" value="IBD"/>
    <property type="match status" value="1"/>
</dbReference>
<gene>
    <name evidence="2" type="ORF">TRFO_42123</name>
</gene>
<comment type="caution">
    <text evidence="2">The sequence shown here is derived from an EMBL/GenBank/DDBJ whole genome shotgun (WGS) entry which is preliminary data.</text>
</comment>
<protein>
    <recommendedName>
        <fullName evidence="1">Initiator binding domain-containing protein</fullName>
    </recommendedName>
</protein>
<proteinExistence type="predicted"/>
<evidence type="ECO:0000313" key="3">
    <source>
        <dbReference type="Proteomes" id="UP000179807"/>
    </source>
</evidence>
<dbReference type="Proteomes" id="UP000179807">
    <property type="component" value="Unassembled WGS sequence"/>
</dbReference>
<name>A0A1J4KYP8_9EUKA</name>